<dbReference type="InterPro" id="IPR001789">
    <property type="entry name" value="Sig_transdc_resp-reg_receiver"/>
</dbReference>
<dbReference type="InterPro" id="IPR011006">
    <property type="entry name" value="CheY-like_superfamily"/>
</dbReference>
<dbReference type="RefSeq" id="WP_066445477.1">
    <property type="nucleotide sequence ID" value="NZ_WBOT01000001.1"/>
</dbReference>
<keyword evidence="7" id="KW-0804">Transcription</keyword>
<dbReference type="InterPro" id="IPR001867">
    <property type="entry name" value="OmpR/PhoB-type_DNA-bd"/>
</dbReference>
<dbReference type="GO" id="GO:0000976">
    <property type="term" value="F:transcription cis-regulatory region binding"/>
    <property type="evidence" value="ECO:0007669"/>
    <property type="project" value="TreeGrafter"/>
</dbReference>
<dbReference type="GO" id="GO:0000156">
    <property type="term" value="F:phosphorelay response regulator activity"/>
    <property type="evidence" value="ECO:0007669"/>
    <property type="project" value="TreeGrafter"/>
</dbReference>
<dbReference type="FunFam" id="3.40.50.2300:FF:000001">
    <property type="entry name" value="DNA-binding response regulator PhoB"/>
    <property type="match status" value="1"/>
</dbReference>
<evidence type="ECO:0000259" key="11">
    <source>
        <dbReference type="PROSITE" id="PS51755"/>
    </source>
</evidence>
<evidence type="ECO:0000256" key="6">
    <source>
        <dbReference type="ARBA" id="ARBA00023125"/>
    </source>
</evidence>
<dbReference type="GO" id="GO:0032993">
    <property type="term" value="C:protein-DNA complex"/>
    <property type="evidence" value="ECO:0007669"/>
    <property type="project" value="TreeGrafter"/>
</dbReference>
<dbReference type="Gene3D" id="6.10.250.690">
    <property type="match status" value="1"/>
</dbReference>
<evidence type="ECO:0000313" key="13">
    <source>
        <dbReference type="Proteomes" id="UP000441354"/>
    </source>
</evidence>
<evidence type="ECO:0000259" key="10">
    <source>
        <dbReference type="PROSITE" id="PS50110"/>
    </source>
</evidence>
<dbReference type="Pfam" id="PF00486">
    <property type="entry name" value="Trans_reg_C"/>
    <property type="match status" value="1"/>
</dbReference>
<evidence type="ECO:0000256" key="7">
    <source>
        <dbReference type="ARBA" id="ARBA00023163"/>
    </source>
</evidence>
<accession>A0A7V7RQP0</accession>
<keyword evidence="13" id="KW-1185">Reference proteome</keyword>
<evidence type="ECO:0000256" key="2">
    <source>
        <dbReference type="ARBA" id="ARBA00022490"/>
    </source>
</evidence>
<dbReference type="SUPFAM" id="SSF52172">
    <property type="entry name" value="CheY-like"/>
    <property type="match status" value="1"/>
</dbReference>
<dbReference type="CDD" id="cd17574">
    <property type="entry name" value="REC_OmpR"/>
    <property type="match status" value="1"/>
</dbReference>
<dbReference type="SMART" id="SM00448">
    <property type="entry name" value="REC"/>
    <property type="match status" value="1"/>
</dbReference>
<evidence type="ECO:0000256" key="4">
    <source>
        <dbReference type="ARBA" id="ARBA00023012"/>
    </source>
</evidence>
<feature type="domain" description="Response regulatory" evidence="10">
    <location>
        <begin position="4"/>
        <end position="117"/>
    </location>
</feature>
<keyword evidence="6 9" id="KW-0238">DNA-binding</keyword>
<dbReference type="CDD" id="cd00383">
    <property type="entry name" value="trans_reg_C"/>
    <property type="match status" value="1"/>
</dbReference>
<dbReference type="SMART" id="SM00862">
    <property type="entry name" value="Trans_reg_C"/>
    <property type="match status" value="1"/>
</dbReference>
<dbReference type="Gene3D" id="3.40.50.2300">
    <property type="match status" value="1"/>
</dbReference>
<dbReference type="Proteomes" id="UP000441354">
    <property type="component" value="Unassembled WGS sequence"/>
</dbReference>
<dbReference type="FunFam" id="1.10.10.10:FF:000018">
    <property type="entry name" value="DNA-binding response regulator ResD"/>
    <property type="match status" value="1"/>
</dbReference>
<name>A0A7V7RQP0_9BACI</name>
<dbReference type="PROSITE" id="PS51755">
    <property type="entry name" value="OMPR_PHOB"/>
    <property type="match status" value="1"/>
</dbReference>
<reference evidence="12 13" key="1">
    <citation type="journal article" date="2014" name="Arch. Microbiol.">
        <title>Bacillus mesophilum sp. nov., strain IITR-54T, a novel 4-chlorobiphenyl dechlorinating bacterium.</title>
        <authorList>
            <person name="Manickam N."/>
            <person name="Singh N.K."/>
            <person name="Bajaj A."/>
            <person name="Kumar R.M."/>
            <person name="Kaur G."/>
            <person name="Kaur N."/>
            <person name="Bala M."/>
            <person name="Kumar A."/>
            <person name="Mayilraj S."/>
        </authorList>
    </citation>
    <scope>NUCLEOTIDE SEQUENCE [LARGE SCALE GENOMIC DNA]</scope>
    <source>
        <strain evidence="12 13">IITR-54</strain>
    </source>
</reference>
<proteinExistence type="predicted"/>
<dbReference type="GO" id="GO:0006355">
    <property type="term" value="P:regulation of DNA-templated transcription"/>
    <property type="evidence" value="ECO:0007669"/>
    <property type="project" value="InterPro"/>
</dbReference>
<keyword evidence="2" id="KW-0963">Cytoplasm</keyword>
<dbReference type="EMBL" id="WBOT01000001">
    <property type="protein sequence ID" value="KAB2335798.1"/>
    <property type="molecule type" value="Genomic_DNA"/>
</dbReference>
<keyword evidence="5" id="KW-0805">Transcription regulation</keyword>
<feature type="DNA-binding region" description="OmpR/PhoB-type" evidence="9">
    <location>
        <begin position="132"/>
        <end position="231"/>
    </location>
</feature>
<dbReference type="Pfam" id="PF00072">
    <property type="entry name" value="Response_reg"/>
    <property type="match status" value="1"/>
</dbReference>
<dbReference type="GO" id="GO:0005829">
    <property type="term" value="C:cytosol"/>
    <property type="evidence" value="ECO:0007669"/>
    <property type="project" value="TreeGrafter"/>
</dbReference>
<dbReference type="AlphaFoldDB" id="A0A7V7RQP0"/>
<evidence type="ECO:0000256" key="3">
    <source>
        <dbReference type="ARBA" id="ARBA00022553"/>
    </source>
</evidence>
<dbReference type="SUPFAM" id="SSF46894">
    <property type="entry name" value="C-terminal effector domain of the bipartite response regulators"/>
    <property type="match status" value="1"/>
</dbReference>
<keyword evidence="3 8" id="KW-0597">Phosphoprotein</keyword>
<dbReference type="OrthoDB" id="9790442at2"/>
<dbReference type="InterPro" id="IPR039420">
    <property type="entry name" value="WalR-like"/>
</dbReference>
<feature type="modified residue" description="4-aspartylphosphate" evidence="8">
    <location>
        <position position="53"/>
    </location>
</feature>
<comment type="subcellular location">
    <subcellularLocation>
        <location evidence="1">Cytoplasm</location>
    </subcellularLocation>
</comment>
<dbReference type="PANTHER" id="PTHR48111:SF26">
    <property type="entry name" value="STAGE 0 SPORULATION PROTEIN A HOMOLOG"/>
    <property type="match status" value="1"/>
</dbReference>
<organism evidence="12 13">
    <name type="scientific">Bacillus mesophilum</name>
    <dbReference type="NCBI Taxonomy" id="1071718"/>
    <lineage>
        <taxon>Bacteria</taxon>
        <taxon>Bacillati</taxon>
        <taxon>Bacillota</taxon>
        <taxon>Bacilli</taxon>
        <taxon>Bacillales</taxon>
        <taxon>Bacillaceae</taxon>
        <taxon>Bacillus</taxon>
    </lineage>
</organism>
<gene>
    <name evidence="12" type="ORF">F7732_04335</name>
</gene>
<dbReference type="PANTHER" id="PTHR48111">
    <property type="entry name" value="REGULATOR OF RPOS"/>
    <property type="match status" value="1"/>
</dbReference>
<evidence type="ECO:0000313" key="12">
    <source>
        <dbReference type="EMBL" id="KAB2335798.1"/>
    </source>
</evidence>
<sequence length="232" mass="26725">MSHRILLIDDDPSISEMLEKFLLKEGYFVLTAFNGEEGLALFQKEEIDLIVIDIMMPKLDGIEAIKMIRERSTVPILIISAKDTDVDKALGLGFGADDYLAKPFSLVEFSARIKSSIRRVTKYAGNSEPIYNQVVSFGLFTADLNNYSVHKENEEIKLTSKEFELLKLFLTNQNRVFTKDDLYSLVWQEHYLGNDNVINGHIRRLREKVEEEPSNPKYLQTLWGIGYKWVSH</sequence>
<comment type="caution">
    <text evidence="12">The sequence shown here is derived from an EMBL/GenBank/DDBJ whole genome shotgun (WGS) entry which is preliminary data.</text>
</comment>
<dbReference type="InterPro" id="IPR016032">
    <property type="entry name" value="Sig_transdc_resp-reg_C-effctor"/>
</dbReference>
<evidence type="ECO:0000256" key="9">
    <source>
        <dbReference type="PROSITE-ProRule" id="PRU01091"/>
    </source>
</evidence>
<dbReference type="Gene3D" id="1.10.10.10">
    <property type="entry name" value="Winged helix-like DNA-binding domain superfamily/Winged helix DNA-binding domain"/>
    <property type="match status" value="1"/>
</dbReference>
<protein>
    <submittedName>
        <fullName evidence="12">Response regulator transcription factor</fullName>
    </submittedName>
</protein>
<keyword evidence="4" id="KW-0902">Two-component regulatory system</keyword>
<evidence type="ECO:0000256" key="8">
    <source>
        <dbReference type="PROSITE-ProRule" id="PRU00169"/>
    </source>
</evidence>
<evidence type="ECO:0000256" key="5">
    <source>
        <dbReference type="ARBA" id="ARBA00023015"/>
    </source>
</evidence>
<evidence type="ECO:0000256" key="1">
    <source>
        <dbReference type="ARBA" id="ARBA00004496"/>
    </source>
</evidence>
<feature type="domain" description="OmpR/PhoB-type" evidence="11">
    <location>
        <begin position="132"/>
        <end position="231"/>
    </location>
</feature>
<dbReference type="InterPro" id="IPR036388">
    <property type="entry name" value="WH-like_DNA-bd_sf"/>
</dbReference>
<dbReference type="PROSITE" id="PS50110">
    <property type="entry name" value="RESPONSE_REGULATORY"/>
    <property type="match status" value="1"/>
</dbReference>